<evidence type="ECO:0000256" key="1">
    <source>
        <dbReference type="ARBA" id="ARBA00000085"/>
    </source>
</evidence>
<dbReference type="Proteomes" id="UP000185860">
    <property type="component" value="Unassembled WGS sequence"/>
</dbReference>
<dbReference type="PRINTS" id="PR00344">
    <property type="entry name" value="BCTRLSENSOR"/>
</dbReference>
<dbReference type="CDD" id="cd19920">
    <property type="entry name" value="REC_PA4781-like"/>
    <property type="match status" value="1"/>
</dbReference>
<dbReference type="InterPro" id="IPR004358">
    <property type="entry name" value="Sig_transdc_His_kin-like_C"/>
</dbReference>
<dbReference type="PROSITE" id="PS50110">
    <property type="entry name" value="RESPONSE_REGULATORY"/>
    <property type="match status" value="1"/>
</dbReference>
<evidence type="ECO:0000256" key="2">
    <source>
        <dbReference type="ARBA" id="ARBA00012438"/>
    </source>
</evidence>
<gene>
    <name evidence="10" type="ORF">NIES2119_02900</name>
</gene>
<dbReference type="SMART" id="SM00448">
    <property type="entry name" value="REC"/>
    <property type="match status" value="1"/>
</dbReference>
<dbReference type="GO" id="GO:0000155">
    <property type="term" value="F:phosphorelay sensor kinase activity"/>
    <property type="evidence" value="ECO:0007669"/>
    <property type="project" value="InterPro"/>
</dbReference>
<dbReference type="InterPro" id="IPR036890">
    <property type="entry name" value="HATPase_C_sf"/>
</dbReference>
<dbReference type="SUPFAM" id="SSF55874">
    <property type="entry name" value="ATPase domain of HSP90 chaperone/DNA topoisomerase II/histidine kinase"/>
    <property type="match status" value="1"/>
</dbReference>
<dbReference type="RefSeq" id="WP_073591952.1">
    <property type="nucleotide sequence ID" value="NZ_MRCE01000002.1"/>
</dbReference>
<dbReference type="PROSITE" id="PS50109">
    <property type="entry name" value="HIS_KIN"/>
    <property type="match status" value="1"/>
</dbReference>
<feature type="domain" description="Histidine kinase" evidence="8">
    <location>
        <begin position="173"/>
        <end position="476"/>
    </location>
</feature>
<evidence type="ECO:0000256" key="4">
    <source>
        <dbReference type="ARBA" id="ARBA00022777"/>
    </source>
</evidence>
<proteinExistence type="predicted"/>
<protein>
    <recommendedName>
        <fullName evidence="2">histidine kinase</fullName>
        <ecNumber evidence="2">2.7.13.3</ecNumber>
    </recommendedName>
</protein>
<dbReference type="SUPFAM" id="SSF52172">
    <property type="entry name" value="CheY-like"/>
    <property type="match status" value="1"/>
</dbReference>
<dbReference type="EMBL" id="MRCE01000002">
    <property type="protein sequence ID" value="OKH40571.1"/>
    <property type="molecule type" value="Genomic_DNA"/>
</dbReference>
<reference evidence="10 11" key="1">
    <citation type="submission" date="2016-11" db="EMBL/GenBank/DDBJ databases">
        <title>Draft Genome Sequences of Nine Cyanobacterial Strains from Diverse Habitats.</title>
        <authorList>
            <person name="Zhu T."/>
            <person name="Hou S."/>
            <person name="Lu X."/>
            <person name="Hess W.R."/>
        </authorList>
    </citation>
    <scope>NUCLEOTIDE SEQUENCE [LARGE SCALE GENOMIC DNA]</scope>
    <source>
        <strain evidence="10 11">IAM M-71</strain>
    </source>
</reference>
<evidence type="ECO:0000313" key="11">
    <source>
        <dbReference type="Proteomes" id="UP000185860"/>
    </source>
</evidence>
<sequence length="478" mass="53670">MNSDYNKNYKANILVVDDTPANLRLLVGMLTEKGYKVRPVMDGELALSGASAIPPDLILLDINMPKMSGFEVCKKLKENEITREIPVIFISALDDVLDKVQAFEIGGVDYVTKPFQVEEVLMRVETHLAIRQLQKSLINKNQELELIVKQLKNTQEQLIQSEKMAALGQLVAGIAHEINTPLGAIRSSVENIADFLKDNLLEFPDFYYSLTSEYQKYFLEILQRSNDQKTSLSSKEKRQLKKFLIQELETEKISNSDTIADTLVDLGIYDRVSNLIPLLQDENGLQILDKAYQVASIQKSTDTIRTATEKAAKVVFALKNYARYDHSGEKVRSQIVEGIETVLTLYNNQLKHGIEVTRNYESNLPPFLCYPDELNQVWTNLIHNAIQAMEYKGHLIINVSQESDNLLISITDSGKGIPAEIMPRIFEPFFTTKPAGEGSGLGLDIVKKIVQKHEGNISVESIPGQTTFTVTLPFATNS</sequence>
<evidence type="ECO:0000256" key="3">
    <source>
        <dbReference type="ARBA" id="ARBA00022553"/>
    </source>
</evidence>
<keyword evidence="3 6" id="KW-0597">Phosphoprotein</keyword>
<dbReference type="EC" id="2.7.13.3" evidence="2"/>
<dbReference type="OrthoDB" id="9773246at2"/>
<dbReference type="SMART" id="SM00387">
    <property type="entry name" value="HATPase_c"/>
    <property type="match status" value="1"/>
</dbReference>
<evidence type="ECO:0000259" key="8">
    <source>
        <dbReference type="PROSITE" id="PS50109"/>
    </source>
</evidence>
<evidence type="ECO:0000256" key="6">
    <source>
        <dbReference type="PROSITE-ProRule" id="PRU00169"/>
    </source>
</evidence>
<dbReference type="InterPro" id="IPR011006">
    <property type="entry name" value="CheY-like_superfamily"/>
</dbReference>
<dbReference type="SUPFAM" id="SSF47384">
    <property type="entry name" value="Homodimeric domain of signal transducing histidine kinase"/>
    <property type="match status" value="1"/>
</dbReference>
<evidence type="ECO:0000256" key="5">
    <source>
        <dbReference type="ARBA" id="ARBA00023012"/>
    </source>
</evidence>
<evidence type="ECO:0000259" key="9">
    <source>
        <dbReference type="PROSITE" id="PS50110"/>
    </source>
</evidence>
<dbReference type="InterPro" id="IPR036097">
    <property type="entry name" value="HisK_dim/P_sf"/>
</dbReference>
<dbReference type="STRING" id="454136.NIES2119_02900"/>
<evidence type="ECO:0000313" key="10">
    <source>
        <dbReference type="EMBL" id="OKH40571.1"/>
    </source>
</evidence>
<keyword evidence="4 10" id="KW-0808">Transferase</keyword>
<dbReference type="Pfam" id="PF00512">
    <property type="entry name" value="HisKA"/>
    <property type="match status" value="1"/>
</dbReference>
<dbReference type="InterPro" id="IPR003594">
    <property type="entry name" value="HATPase_dom"/>
</dbReference>
<dbReference type="PANTHER" id="PTHR43547">
    <property type="entry name" value="TWO-COMPONENT HISTIDINE KINASE"/>
    <property type="match status" value="1"/>
</dbReference>
<dbReference type="Pfam" id="PF00072">
    <property type="entry name" value="Response_reg"/>
    <property type="match status" value="1"/>
</dbReference>
<dbReference type="PANTHER" id="PTHR43547:SF2">
    <property type="entry name" value="HYBRID SIGNAL TRANSDUCTION HISTIDINE KINASE C"/>
    <property type="match status" value="1"/>
</dbReference>
<organism evidence="10 11">
    <name type="scientific">[Phormidium ambiguum] IAM M-71</name>
    <dbReference type="NCBI Taxonomy" id="454136"/>
    <lineage>
        <taxon>Bacteria</taxon>
        <taxon>Bacillati</taxon>
        <taxon>Cyanobacteriota</taxon>
        <taxon>Cyanophyceae</taxon>
        <taxon>Oscillatoriophycideae</taxon>
        <taxon>Aerosakkonematales</taxon>
        <taxon>Aerosakkonemataceae</taxon>
        <taxon>Floridanema</taxon>
    </lineage>
</organism>
<dbReference type="CDD" id="cd00082">
    <property type="entry name" value="HisKA"/>
    <property type="match status" value="1"/>
</dbReference>
<comment type="caution">
    <text evidence="10">The sequence shown here is derived from an EMBL/GenBank/DDBJ whole genome shotgun (WGS) entry which is preliminary data.</text>
</comment>
<dbReference type="AlphaFoldDB" id="A0A1U7IST8"/>
<feature type="modified residue" description="4-aspartylphosphate" evidence="6">
    <location>
        <position position="61"/>
    </location>
</feature>
<keyword evidence="5" id="KW-0902">Two-component regulatory system</keyword>
<dbReference type="InterPro" id="IPR003661">
    <property type="entry name" value="HisK_dim/P_dom"/>
</dbReference>
<evidence type="ECO:0000256" key="7">
    <source>
        <dbReference type="SAM" id="Coils"/>
    </source>
</evidence>
<dbReference type="Pfam" id="PF02518">
    <property type="entry name" value="HATPase_c"/>
    <property type="match status" value="1"/>
</dbReference>
<feature type="domain" description="Response regulatory" evidence="9">
    <location>
        <begin position="12"/>
        <end position="128"/>
    </location>
</feature>
<dbReference type="InterPro" id="IPR005467">
    <property type="entry name" value="His_kinase_dom"/>
</dbReference>
<feature type="coiled-coil region" evidence="7">
    <location>
        <begin position="130"/>
        <end position="161"/>
    </location>
</feature>
<dbReference type="Gene3D" id="1.10.287.130">
    <property type="match status" value="1"/>
</dbReference>
<keyword evidence="4 10" id="KW-0418">Kinase</keyword>
<name>A0A1U7IST8_9CYAN</name>
<comment type="catalytic activity">
    <reaction evidence="1">
        <text>ATP + protein L-histidine = ADP + protein N-phospho-L-histidine.</text>
        <dbReference type="EC" id="2.7.13.3"/>
    </reaction>
</comment>
<dbReference type="Gene3D" id="3.30.565.10">
    <property type="entry name" value="Histidine kinase-like ATPase, C-terminal domain"/>
    <property type="match status" value="1"/>
</dbReference>
<dbReference type="Gene3D" id="3.40.50.2300">
    <property type="match status" value="1"/>
</dbReference>
<accession>A0A1U7IST8</accession>
<keyword evidence="7" id="KW-0175">Coiled coil</keyword>
<dbReference type="InterPro" id="IPR001789">
    <property type="entry name" value="Sig_transdc_resp-reg_receiver"/>
</dbReference>